<dbReference type="Pfam" id="PF04089">
    <property type="entry name" value="BRICHOS"/>
    <property type="match status" value="1"/>
</dbReference>
<protein>
    <submittedName>
        <fullName evidence="1">Uncharacterized protein</fullName>
    </submittedName>
</protein>
<name>A0A8J1UC70_OWEFU</name>
<dbReference type="EMBL" id="CAIIXF020000004">
    <property type="protein sequence ID" value="CAH1781544.1"/>
    <property type="molecule type" value="Genomic_DNA"/>
</dbReference>
<gene>
    <name evidence="1" type="ORF">OFUS_LOCUS8114</name>
</gene>
<dbReference type="OrthoDB" id="6324142at2759"/>
<keyword evidence="2" id="KW-1185">Reference proteome</keyword>
<dbReference type="InterPro" id="IPR007084">
    <property type="entry name" value="BRICHOS_dom"/>
</dbReference>
<evidence type="ECO:0000313" key="2">
    <source>
        <dbReference type="Proteomes" id="UP000749559"/>
    </source>
</evidence>
<organism evidence="1 2">
    <name type="scientific">Owenia fusiformis</name>
    <name type="common">Polychaete worm</name>
    <dbReference type="NCBI Taxonomy" id="6347"/>
    <lineage>
        <taxon>Eukaryota</taxon>
        <taxon>Metazoa</taxon>
        <taxon>Spiralia</taxon>
        <taxon>Lophotrochozoa</taxon>
        <taxon>Annelida</taxon>
        <taxon>Polychaeta</taxon>
        <taxon>Sedentaria</taxon>
        <taxon>Canalipalpata</taxon>
        <taxon>Sabellida</taxon>
        <taxon>Oweniida</taxon>
        <taxon>Oweniidae</taxon>
        <taxon>Owenia</taxon>
    </lineage>
</organism>
<sequence>MDSEKKATPIVFQEYEKATAKSNKKYVIAAVTVVLILVITLGAVMVTLKLTNRFAADTIKEYRLAKKAVVKIDKENEITEFVDPKMGYSAYNDFNLGLTMMKVVRNESYVCYINTLSRDSLSPEALESYMEHHPDGEDLMSPKKDVDLPEYMPAKEEISDRRFLSEHLRETCEGFPIHWLVPAPANDLNGFRKQGKQVECEKD</sequence>
<accession>A0A8J1UC70</accession>
<dbReference type="Proteomes" id="UP000749559">
    <property type="component" value="Unassembled WGS sequence"/>
</dbReference>
<proteinExistence type="predicted"/>
<dbReference type="AlphaFoldDB" id="A0A8J1UC70"/>
<comment type="caution">
    <text evidence="1">The sequence shown here is derived from an EMBL/GenBank/DDBJ whole genome shotgun (WGS) entry which is preliminary data.</text>
</comment>
<evidence type="ECO:0000313" key="1">
    <source>
        <dbReference type="EMBL" id="CAH1781544.1"/>
    </source>
</evidence>
<reference evidence="1" key="1">
    <citation type="submission" date="2022-03" db="EMBL/GenBank/DDBJ databases">
        <authorList>
            <person name="Martin C."/>
        </authorList>
    </citation>
    <scope>NUCLEOTIDE SEQUENCE</scope>
</reference>